<dbReference type="AlphaFoldDB" id="A0A3N9WT47"/>
<proteinExistence type="predicted"/>
<evidence type="ECO:0000313" key="2">
    <source>
        <dbReference type="EMBL" id="RQX03879.1"/>
    </source>
</evidence>
<feature type="compositionally biased region" description="Basic and acidic residues" evidence="1">
    <location>
        <begin position="132"/>
        <end position="141"/>
    </location>
</feature>
<comment type="caution">
    <text evidence="2">The sequence shown here is derived from an EMBL/GenBank/DDBJ whole genome shotgun (WGS) entry which is preliminary data.</text>
</comment>
<name>A0A3N9WT47_9ACTN</name>
<feature type="compositionally biased region" description="Basic residues" evidence="1">
    <location>
        <begin position="101"/>
        <end position="116"/>
    </location>
</feature>
<feature type="region of interest" description="Disordered" evidence="1">
    <location>
        <begin position="99"/>
        <end position="141"/>
    </location>
</feature>
<evidence type="ECO:0000313" key="3">
    <source>
        <dbReference type="Proteomes" id="UP000282312"/>
    </source>
</evidence>
<keyword evidence="3" id="KW-1185">Reference proteome</keyword>
<dbReference type="Proteomes" id="UP000282312">
    <property type="component" value="Unassembled WGS sequence"/>
</dbReference>
<dbReference type="EMBL" id="QGSZ01000182">
    <property type="protein sequence ID" value="RQX03879.1"/>
    <property type="molecule type" value="Genomic_DNA"/>
</dbReference>
<reference evidence="2 3" key="1">
    <citation type="submission" date="2018-05" db="EMBL/GenBank/DDBJ databases">
        <title>Micromonospora from Atacama Desert.</title>
        <authorList>
            <person name="Carro L."/>
            <person name="Goodfellow M."/>
            <person name="Klenk H.-P."/>
        </authorList>
    </citation>
    <scope>NUCLEOTIDE SEQUENCE [LARGE SCALE GENOMIC DNA]</scope>
    <source>
        <strain evidence="2 3">LB39</strain>
    </source>
</reference>
<dbReference type="OrthoDB" id="3387746at2"/>
<evidence type="ECO:0000256" key="1">
    <source>
        <dbReference type="SAM" id="MobiDB-lite"/>
    </source>
</evidence>
<organism evidence="2 3">
    <name type="scientific">Micromonospora inaquosa</name>
    <dbReference type="NCBI Taxonomy" id="2203716"/>
    <lineage>
        <taxon>Bacteria</taxon>
        <taxon>Bacillati</taxon>
        <taxon>Actinomycetota</taxon>
        <taxon>Actinomycetes</taxon>
        <taxon>Micromonosporales</taxon>
        <taxon>Micromonosporaceae</taxon>
        <taxon>Micromonospora</taxon>
    </lineage>
</organism>
<dbReference type="RefSeq" id="WP_124772431.1">
    <property type="nucleotide sequence ID" value="NZ_QGSZ01000182.1"/>
</dbReference>
<protein>
    <submittedName>
        <fullName evidence="2">Uncharacterized protein</fullName>
    </submittedName>
</protein>
<sequence length="141" mass="15801">MDSNTGRRAAWDTYLAVNHGLLRALRNGDSAEVINPILGEVVIRIRRYALMWPADGLMLIAAASGAVRLLRQDDREALIGLSVAMSRRLYLLSAGPDRLHHPGRRNQRAAWTKRAKPVAGINERRKARHRGQQHEKGLPDD</sequence>
<accession>A0A3N9WT47</accession>
<gene>
    <name evidence="2" type="ORF">DLJ59_11250</name>
</gene>